<proteinExistence type="predicted"/>
<reference evidence="2" key="1">
    <citation type="journal article" date="2019" name="Int. J. Syst. Evol. Microbiol.">
        <title>The Global Catalogue of Microorganisms (GCM) 10K type strain sequencing project: providing services to taxonomists for standard genome sequencing and annotation.</title>
        <authorList>
            <consortium name="The Broad Institute Genomics Platform"/>
            <consortium name="The Broad Institute Genome Sequencing Center for Infectious Disease"/>
            <person name="Wu L."/>
            <person name="Ma J."/>
        </authorList>
    </citation>
    <scope>NUCLEOTIDE SEQUENCE [LARGE SCALE GENOMIC DNA]</scope>
    <source>
        <strain evidence="2">CCUG 46385</strain>
    </source>
</reference>
<evidence type="ECO:0000313" key="2">
    <source>
        <dbReference type="Proteomes" id="UP001595916"/>
    </source>
</evidence>
<dbReference type="Proteomes" id="UP001595916">
    <property type="component" value="Unassembled WGS sequence"/>
</dbReference>
<dbReference type="EMBL" id="JBHSHL010000046">
    <property type="protein sequence ID" value="MFC4805370.1"/>
    <property type="molecule type" value="Genomic_DNA"/>
</dbReference>
<keyword evidence="2" id="KW-1185">Reference proteome</keyword>
<name>A0ABV9QLV7_9FIRM</name>
<evidence type="ECO:0000313" key="1">
    <source>
        <dbReference type="EMBL" id="MFC4805370.1"/>
    </source>
</evidence>
<gene>
    <name evidence="1" type="ORF">ACFO4R_09775</name>
</gene>
<dbReference type="RefSeq" id="WP_379788929.1">
    <property type="nucleotide sequence ID" value="NZ_JBHSHL010000046.1"/>
</dbReference>
<organism evidence="1 2">
    <name type="scientific">Filifactor villosus</name>
    <dbReference type="NCBI Taxonomy" id="29374"/>
    <lineage>
        <taxon>Bacteria</taxon>
        <taxon>Bacillati</taxon>
        <taxon>Bacillota</taxon>
        <taxon>Clostridia</taxon>
        <taxon>Peptostreptococcales</taxon>
        <taxon>Filifactoraceae</taxon>
        <taxon>Filifactor</taxon>
    </lineage>
</organism>
<comment type="caution">
    <text evidence="1">The sequence shown here is derived from an EMBL/GenBank/DDBJ whole genome shotgun (WGS) entry which is preliminary data.</text>
</comment>
<sequence length="427" mass="50446">MNIVKLNLLNPQQEIPKITYRPFKTYGSNVYLEKILSSKTQEWTDGIYELSMETHEMQRIDVGRQVQDPFLFDMEIPYTLSDVVKLSKHSKIYFSLTTQTVDTVSITFYEIDLDTREQTPILTFSFEDEELEYLGMEMLDDGYFFFRLNEYKDDDTMDFFDIVHLVDVKEKQFYRVYDPVVRMTFGEKIVFHNEKGSHMIVEESYLTEAEQFEFLTSRDLELAIEVPKDFSENFVHRNAIYLIDFDTFLSEIKAGARSLSYETLDSIYMDGLIRIIGESDDCIYYKQRVYDFVLKQHKDFMSRMMLGNEIILELNKNTLESKVIAKEHYPNNIFVNEKGSYKAVETEDTIEVVHLKSQKSILKYSKLPAFYEVEEFRDYAGNYLIIHCCAKYANDMEYIKIVDTANNNELVDVVNDYFILNDIIFTI</sequence>
<protein>
    <submittedName>
        <fullName evidence="1">Uncharacterized protein</fullName>
    </submittedName>
</protein>
<accession>A0ABV9QLV7</accession>